<gene>
    <name evidence="2" type="ORF">Baya_14874</name>
</gene>
<dbReference type="AlphaFoldDB" id="A0A556VA59"/>
<feature type="region of interest" description="Disordered" evidence="1">
    <location>
        <begin position="26"/>
        <end position="51"/>
    </location>
</feature>
<keyword evidence="3" id="KW-1185">Reference proteome</keyword>
<organism evidence="2 3">
    <name type="scientific">Bagarius yarrelli</name>
    <name type="common">Goonch</name>
    <name type="synonym">Bagrus yarrelli</name>
    <dbReference type="NCBI Taxonomy" id="175774"/>
    <lineage>
        <taxon>Eukaryota</taxon>
        <taxon>Metazoa</taxon>
        <taxon>Chordata</taxon>
        <taxon>Craniata</taxon>
        <taxon>Vertebrata</taxon>
        <taxon>Euteleostomi</taxon>
        <taxon>Actinopterygii</taxon>
        <taxon>Neopterygii</taxon>
        <taxon>Teleostei</taxon>
        <taxon>Ostariophysi</taxon>
        <taxon>Siluriformes</taxon>
        <taxon>Sisoridae</taxon>
        <taxon>Sisorinae</taxon>
        <taxon>Bagarius</taxon>
    </lineage>
</organism>
<reference evidence="2 3" key="1">
    <citation type="journal article" date="2019" name="Genome Biol. Evol.">
        <title>Whole-Genome Sequencing of the Giant Devil Catfish, Bagarius yarrelli.</title>
        <authorList>
            <person name="Jiang W."/>
            <person name="Lv Y."/>
            <person name="Cheng L."/>
            <person name="Yang K."/>
            <person name="Chao B."/>
            <person name="Wang X."/>
            <person name="Li Y."/>
            <person name="Pan X."/>
            <person name="You X."/>
            <person name="Zhang Y."/>
            <person name="Yang J."/>
            <person name="Li J."/>
            <person name="Zhang X."/>
            <person name="Liu S."/>
            <person name="Sun C."/>
            <person name="Yang J."/>
            <person name="Shi Q."/>
        </authorList>
    </citation>
    <scope>NUCLEOTIDE SEQUENCE [LARGE SCALE GENOMIC DNA]</scope>
    <source>
        <strain evidence="2">JWS20170419001</strain>
        <tissue evidence="2">Muscle</tissue>
    </source>
</reference>
<protein>
    <submittedName>
        <fullName evidence="2">Uncharacterized protein</fullName>
    </submittedName>
</protein>
<evidence type="ECO:0000313" key="2">
    <source>
        <dbReference type="EMBL" id="TTE07125.1"/>
    </source>
</evidence>
<dbReference type="Proteomes" id="UP000319801">
    <property type="component" value="Unassembled WGS sequence"/>
</dbReference>
<dbReference type="EMBL" id="VCAZ01000186">
    <property type="protein sequence ID" value="TTE07125.1"/>
    <property type="molecule type" value="Genomic_DNA"/>
</dbReference>
<proteinExistence type="predicted"/>
<evidence type="ECO:0000313" key="3">
    <source>
        <dbReference type="Proteomes" id="UP000319801"/>
    </source>
</evidence>
<evidence type="ECO:0000256" key="1">
    <source>
        <dbReference type="SAM" id="MobiDB-lite"/>
    </source>
</evidence>
<name>A0A556VA59_BAGYA</name>
<sequence length="94" mass="10508">MVVDDWVSSSREINKEPSEVLELIGSQLSSSTTKPGLASSRVSQDSEMDGSTNRWIESRSFISRRQVRRSRLSFSARSPAVPLTYYPQSLPAET</sequence>
<accession>A0A556VA59</accession>
<comment type="caution">
    <text evidence="2">The sequence shown here is derived from an EMBL/GenBank/DDBJ whole genome shotgun (WGS) entry which is preliminary data.</text>
</comment>